<dbReference type="Pfam" id="PF01402">
    <property type="entry name" value="RHH_1"/>
    <property type="match status" value="1"/>
</dbReference>
<reference evidence="2 3" key="1">
    <citation type="submission" date="2018-05" db="EMBL/GenBank/DDBJ databases">
        <title>Genomic Encyclopedia of Type Strains, Phase IV (KMG-IV): sequencing the most valuable type-strain genomes for metagenomic binning, comparative biology and taxonomic classification.</title>
        <authorList>
            <person name="Goeker M."/>
        </authorList>
    </citation>
    <scope>NUCLEOTIDE SEQUENCE [LARGE SCALE GENOMIC DNA]</scope>
    <source>
        <strain evidence="2 3">DSM 44704</strain>
    </source>
</reference>
<organism evidence="2 3">
    <name type="scientific">Nocardia tenerifensis</name>
    <dbReference type="NCBI Taxonomy" id="228006"/>
    <lineage>
        <taxon>Bacteria</taxon>
        <taxon>Bacillati</taxon>
        <taxon>Actinomycetota</taxon>
        <taxon>Actinomycetes</taxon>
        <taxon>Mycobacteriales</taxon>
        <taxon>Nocardiaceae</taxon>
        <taxon>Nocardia</taxon>
    </lineage>
</organism>
<evidence type="ECO:0000259" key="1">
    <source>
        <dbReference type="Pfam" id="PF01402"/>
    </source>
</evidence>
<dbReference type="GO" id="GO:0006355">
    <property type="term" value="P:regulation of DNA-templated transcription"/>
    <property type="evidence" value="ECO:0007669"/>
    <property type="project" value="InterPro"/>
</dbReference>
<proteinExistence type="predicted"/>
<comment type="caution">
    <text evidence="2">The sequence shown here is derived from an EMBL/GenBank/DDBJ whole genome shotgun (WGS) entry which is preliminary data.</text>
</comment>
<feature type="domain" description="Ribbon-helix-helix protein CopG" evidence="1">
    <location>
        <begin position="12"/>
        <end position="45"/>
    </location>
</feature>
<protein>
    <submittedName>
        <fullName evidence="2">Ribbon-helix-helix CopG family protein</fullName>
    </submittedName>
</protein>
<gene>
    <name evidence="2" type="ORF">DFR70_105214</name>
</gene>
<dbReference type="AlphaFoldDB" id="A0A318JZ65"/>
<keyword evidence="3" id="KW-1185">Reference proteome</keyword>
<evidence type="ECO:0000313" key="3">
    <source>
        <dbReference type="Proteomes" id="UP000247569"/>
    </source>
</evidence>
<dbReference type="InterPro" id="IPR002145">
    <property type="entry name" value="CopG"/>
</dbReference>
<name>A0A318JZ65_9NOCA</name>
<evidence type="ECO:0000313" key="2">
    <source>
        <dbReference type="EMBL" id="PXX64032.1"/>
    </source>
</evidence>
<dbReference type="Proteomes" id="UP000247569">
    <property type="component" value="Unassembled WGS sequence"/>
</dbReference>
<accession>A0A318JZ65</accession>
<dbReference type="EMBL" id="QJKF01000005">
    <property type="protein sequence ID" value="PXX64032.1"/>
    <property type="molecule type" value="Genomic_DNA"/>
</dbReference>
<sequence>MYGTGTITTMLKKTTVMVDEEDLALIKAAALREGRPESEIFREAFHIAALRTKRWDEEWDIPRLDFGRTWTHEEIKEAVADEIIRRNT</sequence>